<keyword evidence="1" id="KW-1133">Transmembrane helix</keyword>
<protein>
    <submittedName>
        <fullName evidence="2">Uncharacterized protein</fullName>
    </submittedName>
</protein>
<dbReference type="AlphaFoldDB" id="A0AAV9H9Y3"/>
<keyword evidence="1" id="KW-0812">Transmembrane</keyword>
<reference evidence="2" key="1">
    <citation type="journal article" date="2023" name="Mol. Phylogenet. Evol.">
        <title>Genome-scale phylogeny and comparative genomics of the fungal order Sordariales.</title>
        <authorList>
            <person name="Hensen N."/>
            <person name="Bonometti L."/>
            <person name="Westerberg I."/>
            <person name="Brannstrom I.O."/>
            <person name="Guillou S."/>
            <person name="Cros-Aarteil S."/>
            <person name="Calhoun S."/>
            <person name="Haridas S."/>
            <person name="Kuo A."/>
            <person name="Mondo S."/>
            <person name="Pangilinan J."/>
            <person name="Riley R."/>
            <person name="LaButti K."/>
            <person name="Andreopoulos B."/>
            <person name="Lipzen A."/>
            <person name="Chen C."/>
            <person name="Yan M."/>
            <person name="Daum C."/>
            <person name="Ng V."/>
            <person name="Clum A."/>
            <person name="Steindorff A."/>
            <person name="Ohm R.A."/>
            <person name="Martin F."/>
            <person name="Silar P."/>
            <person name="Natvig D.O."/>
            <person name="Lalanne C."/>
            <person name="Gautier V."/>
            <person name="Ament-Velasquez S.L."/>
            <person name="Kruys A."/>
            <person name="Hutchinson M.I."/>
            <person name="Powell A.J."/>
            <person name="Barry K."/>
            <person name="Miller A.N."/>
            <person name="Grigoriev I.V."/>
            <person name="Debuchy R."/>
            <person name="Gladieux P."/>
            <person name="Hiltunen Thoren M."/>
            <person name="Johannesson H."/>
        </authorList>
    </citation>
    <scope>NUCLEOTIDE SEQUENCE</scope>
    <source>
        <strain evidence="2">PSN324</strain>
    </source>
</reference>
<evidence type="ECO:0000313" key="2">
    <source>
        <dbReference type="EMBL" id="KAK4457420.1"/>
    </source>
</evidence>
<keyword evidence="1" id="KW-0472">Membrane</keyword>
<name>A0AAV9H9Y3_9PEZI</name>
<accession>A0AAV9H9Y3</accession>
<keyword evidence="3" id="KW-1185">Reference proteome</keyword>
<feature type="transmembrane region" description="Helical" evidence="1">
    <location>
        <begin position="119"/>
        <end position="136"/>
    </location>
</feature>
<evidence type="ECO:0000256" key="1">
    <source>
        <dbReference type="SAM" id="Phobius"/>
    </source>
</evidence>
<proteinExistence type="predicted"/>
<comment type="caution">
    <text evidence="2">The sequence shown here is derived from an EMBL/GenBank/DDBJ whole genome shotgun (WGS) entry which is preliminary data.</text>
</comment>
<gene>
    <name evidence="2" type="ORF">QBC42DRAFT_38879</name>
</gene>
<dbReference type="Proteomes" id="UP001321749">
    <property type="component" value="Unassembled WGS sequence"/>
</dbReference>
<reference evidence="2" key="2">
    <citation type="submission" date="2023-06" db="EMBL/GenBank/DDBJ databases">
        <authorList>
            <consortium name="Lawrence Berkeley National Laboratory"/>
            <person name="Mondo S.J."/>
            <person name="Hensen N."/>
            <person name="Bonometti L."/>
            <person name="Westerberg I."/>
            <person name="Brannstrom I.O."/>
            <person name="Guillou S."/>
            <person name="Cros-Aarteil S."/>
            <person name="Calhoun S."/>
            <person name="Haridas S."/>
            <person name="Kuo A."/>
            <person name="Pangilinan J."/>
            <person name="Riley R."/>
            <person name="Labutti K."/>
            <person name="Andreopoulos B."/>
            <person name="Lipzen A."/>
            <person name="Chen C."/>
            <person name="Yanf M."/>
            <person name="Daum C."/>
            <person name="Ng V."/>
            <person name="Clum A."/>
            <person name="Steindorff A."/>
            <person name="Ohm R."/>
            <person name="Martin F."/>
            <person name="Silar P."/>
            <person name="Natvig D."/>
            <person name="Lalanne C."/>
            <person name="Gautier V."/>
            <person name="Ament-Velasquez S.L."/>
            <person name="Kruys A."/>
            <person name="Hutchinson M.I."/>
            <person name="Powell A.J."/>
            <person name="Barry K."/>
            <person name="Miller A.N."/>
            <person name="Grigoriev I.V."/>
            <person name="Debuchy R."/>
            <person name="Gladieux P."/>
            <person name="Thoren M.H."/>
            <person name="Johannesson H."/>
        </authorList>
    </citation>
    <scope>NUCLEOTIDE SEQUENCE</scope>
    <source>
        <strain evidence="2">PSN324</strain>
    </source>
</reference>
<evidence type="ECO:0000313" key="3">
    <source>
        <dbReference type="Proteomes" id="UP001321749"/>
    </source>
</evidence>
<organism evidence="2 3">
    <name type="scientific">Cladorrhinum samala</name>
    <dbReference type="NCBI Taxonomy" id="585594"/>
    <lineage>
        <taxon>Eukaryota</taxon>
        <taxon>Fungi</taxon>
        <taxon>Dikarya</taxon>
        <taxon>Ascomycota</taxon>
        <taxon>Pezizomycotina</taxon>
        <taxon>Sordariomycetes</taxon>
        <taxon>Sordariomycetidae</taxon>
        <taxon>Sordariales</taxon>
        <taxon>Podosporaceae</taxon>
        <taxon>Cladorrhinum</taxon>
    </lineage>
</organism>
<feature type="transmembrane region" description="Helical" evidence="1">
    <location>
        <begin position="6"/>
        <end position="26"/>
    </location>
</feature>
<dbReference type="EMBL" id="MU865116">
    <property type="protein sequence ID" value="KAK4457420.1"/>
    <property type="molecule type" value="Genomic_DNA"/>
</dbReference>
<sequence length="140" mass="16771">MIVFVYTFSISISISIFFIFLFFIYLSGARGSRIGKSQILGSYSCLVFYVWAESEWIEGVKCACCTCSCLLFLLGNFRQGKTLRERPRFRLYRRYIYLFPLDYQPKAKRKQNPKKKKKIMIRNNTYLSILYVIYIYDTRY</sequence>